<feature type="region of interest" description="Disordered" evidence="3">
    <location>
        <begin position="641"/>
        <end position="664"/>
    </location>
</feature>
<feature type="region of interest" description="Disordered" evidence="3">
    <location>
        <begin position="19"/>
        <end position="84"/>
    </location>
</feature>
<dbReference type="SMART" id="SM00415">
    <property type="entry name" value="HSF"/>
    <property type="match status" value="1"/>
</dbReference>
<feature type="transmembrane region" description="Helical" evidence="4">
    <location>
        <begin position="607"/>
        <end position="627"/>
    </location>
</feature>
<reference evidence="6" key="1">
    <citation type="journal article" date="2021" name="Sci. Rep.">
        <title>Diploid genomic architecture of Nitzschia inconspicua, an elite biomass production diatom.</title>
        <authorList>
            <person name="Oliver A."/>
            <person name="Podell S."/>
            <person name="Pinowska A."/>
            <person name="Traller J.C."/>
            <person name="Smith S.R."/>
            <person name="McClure R."/>
            <person name="Beliaev A."/>
            <person name="Bohutskyi P."/>
            <person name="Hill E.A."/>
            <person name="Rabines A."/>
            <person name="Zheng H."/>
            <person name="Allen L.Z."/>
            <person name="Kuo A."/>
            <person name="Grigoriev I.V."/>
            <person name="Allen A.E."/>
            <person name="Hazlebeck D."/>
            <person name="Allen E.E."/>
        </authorList>
    </citation>
    <scope>NUCLEOTIDE SEQUENCE</scope>
    <source>
        <strain evidence="6">Hildebrandi</strain>
    </source>
</reference>
<feature type="compositionally biased region" description="Low complexity" evidence="3">
    <location>
        <begin position="61"/>
        <end position="84"/>
    </location>
</feature>
<evidence type="ECO:0000256" key="3">
    <source>
        <dbReference type="SAM" id="MobiDB-lite"/>
    </source>
</evidence>
<keyword evidence="4" id="KW-0472">Membrane</keyword>
<reference evidence="6" key="2">
    <citation type="submission" date="2021-04" db="EMBL/GenBank/DDBJ databases">
        <authorList>
            <person name="Podell S."/>
        </authorList>
    </citation>
    <scope>NUCLEOTIDE SEQUENCE</scope>
    <source>
        <strain evidence="6">Hildebrandi</strain>
    </source>
</reference>
<dbReference type="OrthoDB" id="60033at2759"/>
<dbReference type="Pfam" id="PF00447">
    <property type="entry name" value="HSF_DNA-bind"/>
    <property type="match status" value="1"/>
</dbReference>
<gene>
    <name evidence="6" type="ORF">IV203_037012</name>
</gene>
<feature type="region of interest" description="Disordered" evidence="3">
    <location>
        <begin position="248"/>
        <end position="276"/>
    </location>
</feature>
<feature type="compositionally biased region" description="Low complexity" evidence="3">
    <location>
        <begin position="648"/>
        <end position="664"/>
    </location>
</feature>
<dbReference type="GO" id="GO:0003700">
    <property type="term" value="F:DNA-binding transcription factor activity"/>
    <property type="evidence" value="ECO:0007669"/>
    <property type="project" value="InterPro"/>
</dbReference>
<dbReference type="Proteomes" id="UP000693970">
    <property type="component" value="Unassembled WGS sequence"/>
</dbReference>
<dbReference type="PANTHER" id="PTHR10015">
    <property type="entry name" value="HEAT SHOCK TRANSCRIPTION FACTOR"/>
    <property type="match status" value="1"/>
</dbReference>
<dbReference type="GO" id="GO:0043565">
    <property type="term" value="F:sequence-specific DNA binding"/>
    <property type="evidence" value="ECO:0007669"/>
    <property type="project" value="InterPro"/>
</dbReference>
<feature type="transmembrane region" description="Helical" evidence="4">
    <location>
        <begin position="485"/>
        <end position="504"/>
    </location>
</feature>
<evidence type="ECO:0000256" key="4">
    <source>
        <dbReference type="SAM" id="Phobius"/>
    </source>
</evidence>
<evidence type="ECO:0000313" key="6">
    <source>
        <dbReference type="EMBL" id="KAG7337672.1"/>
    </source>
</evidence>
<feature type="transmembrane region" description="Helical" evidence="4">
    <location>
        <begin position="539"/>
        <end position="560"/>
    </location>
</feature>
<proteinExistence type="inferred from homology"/>
<feature type="domain" description="HSF-type DNA-binding" evidence="5">
    <location>
        <begin position="105"/>
        <end position="201"/>
    </location>
</feature>
<keyword evidence="4" id="KW-1133">Transmembrane helix</keyword>
<keyword evidence="1 6" id="KW-0238">DNA-binding</keyword>
<comment type="caution">
    <text evidence="6">The sequence shown here is derived from an EMBL/GenBank/DDBJ whole genome shotgun (WGS) entry which is preliminary data.</text>
</comment>
<organism evidence="6 7">
    <name type="scientific">Nitzschia inconspicua</name>
    <dbReference type="NCBI Taxonomy" id="303405"/>
    <lineage>
        <taxon>Eukaryota</taxon>
        <taxon>Sar</taxon>
        <taxon>Stramenopiles</taxon>
        <taxon>Ochrophyta</taxon>
        <taxon>Bacillariophyta</taxon>
        <taxon>Bacillariophyceae</taxon>
        <taxon>Bacillariophycidae</taxon>
        <taxon>Bacillariales</taxon>
        <taxon>Bacillariaceae</taxon>
        <taxon>Nitzschia</taxon>
    </lineage>
</organism>
<feature type="region of interest" description="Disordered" evidence="3">
    <location>
        <begin position="299"/>
        <end position="341"/>
    </location>
</feature>
<dbReference type="PANTHER" id="PTHR10015:SF206">
    <property type="entry name" value="HSF-TYPE DNA-BINDING DOMAIN-CONTAINING PROTEIN"/>
    <property type="match status" value="1"/>
</dbReference>
<keyword evidence="4" id="KW-0812">Transmembrane</keyword>
<feature type="compositionally biased region" description="Low complexity" evidence="3">
    <location>
        <begin position="299"/>
        <end position="325"/>
    </location>
</feature>
<evidence type="ECO:0000259" key="5">
    <source>
        <dbReference type="SMART" id="SM00415"/>
    </source>
</evidence>
<evidence type="ECO:0000256" key="2">
    <source>
        <dbReference type="RuleBase" id="RU004020"/>
    </source>
</evidence>
<feature type="compositionally biased region" description="Polar residues" evidence="3">
    <location>
        <begin position="37"/>
        <end position="47"/>
    </location>
</feature>
<evidence type="ECO:0000256" key="1">
    <source>
        <dbReference type="ARBA" id="ARBA00023125"/>
    </source>
</evidence>
<dbReference type="InterPro" id="IPR000232">
    <property type="entry name" value="HSF_DNA-bd"/>
</dbReference>
<comment type="similarity">
    <text evidence="2">Belongs to the HSF family.</text>
</comment>
<evidence type="ECO:0000313" key="7">
    <source>
        <dbReference type="Proteomes" id="UP000693970"/>
    </source>
</evidence>
<keyword evidence="7" id="KW-1185">Reference proteome</keyword>
<dbReference type="AlphaFoldDB" id="A0A9K3K639"/>
<sequence length="664" mass="74285">MNPSSVPIVSAVSNVCSSNTTALGNGLTRSEGENEDAPTTTTGMSDSSDFREPSHCGQSFSPETTSTVITSSSSSPSSSASAAPRPTVSVLASSYRSNHPQKISPDLSFPWRLFLLLNDASSHNFQHIISWTDHGTAFQIKDTSQPLEEILGQYFKTSKYVSFRRQLLNYGFVCVSKKDRKFVHPDFLRDKPQGCDRVEYLKKDHKLAAASVVNKKGQTIQHHPTPEEDEFGFDQDMEPIPLHLIRNVGGEKNRTQHDTPNMEIKRPQPTSWSISHHLPNFRTPVPKYAFYNMAALTNNNNNNSNNNDNTGSSSSSSSLASTINTHNSPPDVSTFSSAAPHSPQEFDAIDLEPRTILEMKIQPNTTLSVASIIYNLCPSLSTSQQLGVEFTTQFFISGGLYKYQATHLAMVVSSIFLVFHTVEILSTDFSDTDDYAPSRKPTKKVLGIIPQFLTPVEHSLIDNLWMQMIFSAFFFFPQQLGGPNWSFLAILYIMTQPLSAVVSLKTHLKAQMQRRLKHNRQPLQEQQQQQKHAVCEYHFGRLIIDCLVSYGIGAVLLYHATREIQPMQHDGDNDTTIFSRHNHTLEGVSNDATMAMTSVRWMTSQNWIPLILFYMNCLPTVFGARYMQIWRYLVSPSRTSVSHVDDISTPPVTSSSTVSKTKIL</sequence>
<feature type="compositionally biased region" description="Polar residues" evidence="3">
    <location>
        <begin position="326"/>
        <end position="339"/>
    </location>
</feature>
<dbReference type="EMBL" id="JAGRRH010000077">
    <property type="protein sequence ID" value="KAG7337672.1"/>
    <property type="molecule type" value="Genomic_DNA"/>
</dbReference>
<accession>A0A9K3K639</accession>
<name>A0A9K3K639_9STRA</name>
<protein>
    <submittedName>
        <fullName evidence="6">HSF-type DNA-binding protein</fullName>
    </submittedName>
</protein>